<gene>
    <name evidence="2" type="ORF">GLIP_2778</name>
</gene>
<organism evidence="2 3">
    <name type="scientific">Aliiglaciecola lipolytica E3</name>
    <dbReference type="NCBI Taxonomy" id="1127673"/>
    <lineage>
        <taxon>Bacteria</taxon>
        <taxon>Pseudomonadati</taxon>
        <taxon>Pseudomonadota</taxon>
        <taxon>Gammaproteobacteria</taxon>
        <taxon>Alteromonadales</taxon>
        <taxon>Alteromonadaceae</taxon>
        <taxon>Aliiglaciecola</taxon>
    </lineage>
</organism>
<dbReference type="Pfam" id="PF12697">
    <property type="entry name" value="Abhydrolase_6"/>
    <property type="match status" value="1"/>
</dbReference>
<sequence length="205" mass="22318">MQILFIHGMGRTPISATPMLWRLRKYGHCVDVLGYFTGTENFADIVKRVSDKITEMAAKGEYVLVGHSLGGLMLRAALQQLPIEISLPNQLFLLGSPTVSPRIAKKSQHELGFQLVTGDSGQLLASDSRLATISMPSIPVTAIVGTRSFALTTKYFKDEENDGVVSVSECSHAGIGEVIKVPVIHTFLPSSRKVSRIILDKLSQP</sequence>
<dbReference type="PANTHER" id="PTHR37946">
    <property type="entry name" value="SLL1969 PROTEIN"/>
    <property type="match status" value="1"/>
</dbReference>
<dbReference type="InterPro" id="IPR000073">
    <property type="entry name" value="AB_hydrolase_1"/>
</dbReference>
<reference evidence="2 3" key="1">
    <citation type="journal article" date="2017" name="Antonie Van Leeuwenhoek">
        <title>Rhizobium rhizosphaerae sp. nov., a novel species isolated from rice rhizosphere.</title>
        <authorList>
            <person name="Zhao J.J."/>
            <person name="Zhang J."/>
            <person name="Zhang R.J."/>
            <person name="Zhang C.W."/>
            <person name="Yin H.Q."/>
            <person name="Zhang X.X."/>
        </authorList>
    </citation>
    <scope>NUCLEOTIDE SEQUENCE [LARGE SCALE GENOMIC DNA]</scope>
    <source>
        <strain evidence="2 3">E3</strain>
    </source>
</reference>
<dbReference type="PANTHER" id="PTHR37946:SF1">
    <property type="entry name" value="SLL1969 PROTEIN"/>
    <property type="match status" value="1"/>
</dbReference>
<evidence type="ECO:0000259" key="1">
    <source>
        <dbReference type="Pfam" id="PF12697"/>
    </source>
</evidence>
<dbReference type="RefSeq" id="WP_008845204.1">
    <property type="nucleotide sequence ID" value="NZ_BAEN01000055.1"/>
</dbReference>
<keyword evidence="3" id="KW-1185">Reference proteome</keyword>
<evidence type="ECO:0000313" key="3">
    <source>
        <dbReference type="Proteomes" id="UP000006334"/>
    </source>
</evidence>
<dbReference type="InterPro" id="IPR029058">
    <property type="entry name" value="AB_hydrolase_fold"/>
</dbReference>
<proteinExistence type="predicted"/>
<name>K6X454_9ALTE</name>
<dbReference type="STRING" id="1127673.GLIP_2778"/>
<accession>K6X454</accession>
<dbReference type="Proteomes" id="UP000006334">
    <property type="component" value="Unassembled WGS sequence"/>
</dbReference>
<comment type="caution">
    <text evidence="2">The sequence shown here is derived from an EMBL/GenBank/DDBJ whole genome shotgun (WGS) entry which is preliminary data.</text>
</comment>
<dbReference type="OrthoDB" id="556502at2"/>
<dbReference type="Gene3D" id="3.40.50.1820">
    <property type="entry name" value="alpha/beta hydrolase"/>
    <property type="match status" value="1"/>
</dbReference>
<protein>
    <recommendedName>
        <fullName evidence="1">AB hydrolase-1 domain-containing protein</fullName>
    </recommendedName>
</protein>
<dbReference type="SUPFAM" id="SSF53474">
    <property type="entry name" value="alpha/beta-Hydrolases"/>
    <property type="match status" value="1"/>
</dbReference>
<evidence type="ECO:0000313" key="2">
    <source>
        <dbReference type="EMBL" id="GAC15399.1"/>
    </source>
</evidence>
<dbReference type="EMBL" id="BAEN01000055">
    <property type="protein sequence ID" value="GAC15399.1"/>
    <property type="molecule type" value="Genomic_DNA"/>
</dbReference>
<dbReference type="AlphaFoldDB" id="K6X454"/>
<feature type="domain" description="AB hydrolase-1" evidence="1">
    <location>
        <begin position="3"/>
        <end position="92"/>
    </location>
</feature>
<dbReference type="eggNOG" id="COG2267">
    <property type="taxonomic scope" value="Bacteria"/>
</dbReference>